<feature type="transmembrane region" description="Helical" evidence="1">
    <location>
        <begin position="21"/>
        <end position="42"/>
    </location>
</feature>
<feature type="transmembrane region" description="Helical" evidence="1">
    <location>
        <begin position="48"/>
        <end position="68"/>
    </location>
</feature>
<evidence type="ECO:0000256" key="1">
    <source>
        <dbReference type="SAM" id="Phobius"/>
    </source>
</evidence>
<accession>A0A369AMZ1</accession>
<proteinExistence type="predicted"/>
<protein>
    <submittedName>
        <fullName evidence="2">Uncharacterized protein</fullName>
    </submittedName>
</protein>
<dbReference type="AlphaFoldDB" id="A0A369AMZ1"/>
<keyword evidence="1" id="KW-0812">Transmembrane</keyword>
<keyword evidence="1" id="KW-0472">Membrane</keyword>
<keyword evidence="1" id="KW-1133">Transmembrane helix</keyword>
<name>A0A369AMZ1_9FIRM</name>
<comment type="caution">
    <text evidence="2">The sequence shown here is derived from an EMBL/GenBank/DDBJ whole genome shotgun (WGS) entry which is preliminary data.</text>
</comment>
<reference evidence="2 3" key="1">
    <citation type="submission" date="2018-07" db="EMBL/GenBank/DDBJ databases">
        <title>Genomic Encyclopedia of Type Strains, Phase IV (KMG-IV): sequencing the most valuable type-strain genomes for metagenomic binning, comparative biology and taxonomic classification.</title>
        <authorList>
            <person name="Goeker M."/>
        </authorList>
    </citation>
    <scope>NUCLEOTIDE SEQUENCE [LARGE SCALE GENOMIC DNA]</scope>
    <source>
        <strain evidence="2 3">DSM 27016</strain>
    </source>
</reference>
<organism evidence="2 3">
    <name type="scientific">Anaerobacterium chartisolvens</name>
    <dbReference type="NCBI Taxonomy" id="1297424"/>
    <lineage>
        <taxon>Bacteria</taxon>
        <taxon>Bacillati</taxon>
        <taxon>Bacillota</taxon>
        <taxon>Clostridia</taxon>
        <taxon>Eubacteriales</taxon>
        <taxon>Oscillospiraceae</taxon>
        <taxon>Anaerobacterium</taxon>
    </lineage>
</organism>
<dbReference type="OrthoDB" id="9849963at2"/>
<sequence length="251" mass="27894">MALRQRYIPPDIREDIKIGGILPIDGLWWIIGSFLLGLMLAFGMKLNIAVSLIVVFILPAALFLIFVLDAYNRVVKCIDFSLTEKKLRELSELCGIQKFDTICRTKSNMHRIFLEADADPWEVCPDAIKEQKANVFSQQVFSVLKTGGTVSVHATSAPESTKQLEERYARLGTYPEGLKDLEDARIAVHYRISRRASSARYIVSIGMRDSEEVSDAAAAFEENAVVIGGDMAEEAVNSHLTPGAKVSRGRM</sequence>
<evidence type="ECO:0000313" key="2">
    <source>
        <dbReference type="EMBL" id="RCX10423.1"/>
    </source>
</evidence>
<dbReference type="EMBL" id="QPJT01000029">
    <property type="protein sequence ID" value="RCX10423.1"/>
    <property type="molecule type" value="Genomic_DNA"/>
</dbReference>
<dbReference type="RefSeq" id="WP_114299453.1">
    <property type="nucleotide sequence ID" value="NZ_QPJT01000029.1"/>
</dbReference>
<keyword evidence="3" id="KW-1185">Reference proteome</keyword>
<evidence type="ECO:0000313" key="3">
    <source>
        <dbReference type="Proteomes" id="UP000253034"/>
    </source>
</evidence>
<dbReference type="Proteomes" id="UP000253034">
    <property type="component" value="Unassembled WGS sequence"/>
</dbReference>
<gene>
    <name evidence="2" type="ORF">DFR58_12915</name>
</gene>